<gene>
    <name evidence="2" type="ORF">K503DRAFT_773443</name>
</gene>
<evidence type="ECO:0000256" key="1">
    <source>
        <dbReference type="SAM" id="MobiDB-lite"/>
    </source>
</evidence>
<feature type="compositionally biased region" description="Polar residues" evidence="1">
    <location>
        <begin position="70"/>
        <end position="79"/>
    </location>
</feature>
<name>A0A1B7MSD6_9AGAM</name>
<evidence type="ECO:0000313" key="2">
    <source>
        <dbReference type="EMBL" id="OAX35480.1"/>
    </source>
</evidence>
<organism evidence="2 3">
    <name type="scientific">Rhizopogon vinicolor AM-OR11-026</name>
    <dbReference type="NCBI Taxonomy" id="1314800"/>
    <lineage>
        <taxon>Eukaryota</taxon>
        <taxon>Fungi</taxon>
        <taxon>Dikarya</taxon>
        <taxon>Basidiomycota</taxon>
        <taxon>Agaricomycotina</taxon>
        <taxon>Agaricomycetes</taxon>
        <taxon>Agaricomycetidae</taxon>
        <taxon>Boletales</taxon>
        <taxon>Suillineae</taxon>
        <taxon>Rhizopogonaceae</taxon>
        <taxon>Rhizopogon</taxon>
    </lineage>
</organism>
<accession>A0A1B7MSD6</accession>
<feature type="region of interest" description="Disordered" evidence="1">
    <location>
        <begin position="1"/>
        <end position="102"/>
    </location>
</feature>
<dbReference type="InParanoid" id="A0A1B7MSD6"/>
<proteinExistence type="predicted"/>
<dbReference type="OrthoDB" id="3267800at2759"/>
<keyword evidence="3" id="KW-1185">Reference proteome</keyword>
<evidence type="ECO:0000313" key="3">
    <source>
        <dbReference type="Proteomes" id="UP000092154"/>
    </source>
</evidence>
<dbReference type="AlphaFoldDB" id="A0A1B7MSD6"/>
<reference evidence="2 3" key="1">
    <citation type="submission" date="2016-06" db="EMBL/GenBank/DDBJ databases">
        <title>Comparative genomics of the ectomycorrhizal sister species Rhizopogon vinicolor and Rhizopogon vesiculosus (Basidiomycota: Boletales) reveals a divergence of the mating type B locus.</title>
        <authorList>
            <consortium name="DOE Joint Genome Institute"/>
            <person name="Mujic A.B."/>
            <person name="Kuo A."/>
            <person name="Tritt A."/>
            <person name="Lipzen A."/>
            <person name="Chen C."/>
            <person name="Johnson J."/>
            <person name="Sharma A."/>
            <person name="Barry K."/>
            <person name="Grigoriev I.V."/>
            <person name="Spatafora J.W."/>
        </authorList>
    </citation>
    <scope>NUCLEOTIDE SEQUENCE [LARGE SCALE GENOMIC DNA]</scope>
    <source>
        <strain evidence="2 3">AM-OR11-026</strain>
    </source>
</reference>
<dbReference type="EMBL" id="KV448497">
    <property type="protein sequence ID" value="OAX35480.1"/>
    <property type="molecule type" value="Genomic_DNA"/>
</dbReference>
<sequence>MLAVERVLSSTSEKSQYFDAPEMSAPSDNTKGFRNQHAPIPNGTRAPNGDIMGIKGENQQQQPDDAPPVNDSNHASSLDSLPVWTGSRDEHVPLTSGMDGRRSTSIARKASVRTAKSTRSVTEATAAFQKGSALAGPNAEPEIDADVIRRGAIAERSLSTKQKSKIQKDEREYPILGMSLFSS</sequence>
<protein>
    <submittedName>
        <fullName evidence="2">Uncharacterized protein</fullName>
    </submittedName>
</protein>
<dbReference type="Proteomes" id="UP000092154">
    <property type="component" value="Unassembled WGS sequence"/>
</dbReference>